<gene>
    <name evidence="3" type="ORF">VSH64_15095</name>
</gene>
<evidence type="ECO:0000313" key="4">
    <source>
        <dbReference type="Proteomes" id="UP001330812"/>
    </source>
</evidence>
<dbReference type="Gene3D" id="1.10.260.40">
    <property type="entry name" value="lambda repressor-like DNA-binding domains"/>
    <property type="match status" value="1"/>
</dbReference>
<dbReference type="EMBL" id="CP142149">
    <property type="protein sequence ID" value="WSE33426.1"/>
    <property type="molecule type" value="Genomic_DNA"/>
</dbReference>
<protein>
    <submittedName>
        <fullName evidence="3">Helix-turn-helix transcriptional regulator</fullName>
    </submittedName>
</protein>
<evidence type="ECO:0000256" key="1">
    <source>
        <dbReference type="SAM" id="MobiDB-lite"/>
    </source>
</evidence>
<name>A0ABZ1IH45_9PSEU</name>
<dbReference type="SMART" id="SM00530">
    <property type="entry name" value="HTH_XRE"/>
    <property type="match status" value="2"/>
</dbReference>
<feature type="domain" description="HTH cro/C1-type" evidence="2">
    <location>
        <begin position="114"/>
        <end position="144"/>
    </location>
</feature>
<proteinExistence type="predicted"/>
<dbReference type="PROSITE" id="PS50943">
    <property type="entry name" value="HTH_CROC1"/>
    <property type="match status" value="1"/>
</dbReference>
<keyword evidence="4" id="KW-1185">Reference proteome</keyword>
<dbReference type="InterPro" id="IPR001387">
    <property type="entry name" value="Cro/C1-type_HTH"/>
</dbReference>
<dbReference type="InterPro" id="IPR010982">
    <property type="entry name" value="Lambda_DNA-bd_dom_sf"/>
</dbReference>
<dbReference type="RefSeq" id="WP_326836226.1">
    <property type="nucleotide sequence ID" value="NZ_CP142149.1"/>
</dbReference>
<accession>A0ABZ1IH45</accession>
<dbReference type="Proteomes" id="UP001330812">
    <property type="component" value="Chromosome"/>
</dbReference>
<dbReference type="Pfam" id="PF13560">
    <property type="entry name" value="HTH_31"/>
    <property type="match status" value="1"/>
</dbReference>
<dbReference type="SUPFAM" id="SSF47413">
    <property type="entry name" value="lambda repressor-like DNA-binding domains"/>
    <property type="match status" value="1"/>
</dbReference>
<feature type="compositionally biased region" description="Basic and acidic residues" evidence="1">
    <location>
        <begin position="82"/>
        <end position="94"/>
    </location>
</feature>
<evidence type="ECO:0000313" key="3">
    <source>
        <dbReference type="EMBL" id="WSE33426.1"/>
    </source>
</evidence>
<dbReference type="CDD" id="cd00093">
    <property type="entry name" value="HTH_XRE"/>
    <property type="match status" value="1"/>
</dbReference>
<feature type="region of interest" description="Disordered" evidence="1">
    <location>
        <begin position="82"/>
        <end position="103"/>
    </location>
</feature>
<organism evidence="3 4">
    <name type="scientific">Amycolatopsis rhabdoformis</name>
    <dbReference type="NCBI Taxonomy" id="1448059"/>
    <lineage>
        <taxon>Bacteria</taxon>
        <taxon>Bacillati</taxon>
        <taxon>Actinomycetota</taxon>
        <taxon>Actinomycetes</taxon>
        <taxon>Pseudonocardiales</taxon>
        <taxon>Pseudonocardiaceae</taxon>
        <taxon>Amycolatopsis</taxon>
    </lineage>
</organism>
<evidence type="ECO:0000259" key="2">
    <source>
        <dbReference type="PROSITE" id="PS50943"/>
    </source>
</evidence>
<reference evidence="3 4" key="1">
    <citation type="journal article" date="2015" name="Int. J. Syst. Evol. Microbiol.">
        <title>Amycolatopsis rhabdoformis sp. nov., an actinomycete isolated from a tropical forest soil.</title>
        <authorList>
            <person name="Souza W.R."/>
            <person name="Silva R.E."/>
            <person name="Goodfellow M."/>
            <person name="Busarakam K."/>
            <person name="Figueiro F.S."/>
            <person name="Ferreira D."/>
            <person name="Rodrigues-Filho E."/>
            <person name="Moraes L.A.B."/>
            <person name="Zucchi T.D."/>
        </authorList>
    </citation>
    <scope>NUCLEOTIDE SEQUENCE [LARGE SCALE GENOMIC DNA]</scope>
    <source>
        <strain evidence="3 4">NCIMB 14900</strain>
    </source>
</reference>
<sequence>MTALVHRPAIEQLDAVAGRLDEVRVAEGLSLRDAGRIFGVGAGNILGFRVRARTSTSLPLLETYAALLGYRLHVVLVEDDPGQRRPPWRDRMPHGENPGDGPAMSELWDLQRRLQALREEAGLTRGEVADVLGIHVLALWRLENSPGAIDAAVTNVLVYARFFGYTVRLRLVEPMG</sequence>